<dbReference type="EMBL" id="GBXM01103889">
    <property type="protein sequence ID" value="JAH04688.1"/>
    <property type="molecule type" value="Transcribed_RNA"/>
</dbReference>
<reference evidence="1" key="2">
    <citation type="journal article" date="2015" name="Fish Shellfish Immunol.">
        <title>Early steps in the European eel (Anguilla anguilla)-Vibrio vulnificus interaction in the gills: Role of the RtxA13 toxin.</title>
        <authorList>
            <person name="Callol A."/>
            <person name="Pajuelo D."/>
            <person name="Ebbesson L."/>
            <person name="Teles M."/>
            <person name="MacKenzie S."/>
            <person name="Amaro C."/>
        </authorList>
    </citation>
    <scope>NUCLEOTIDE SEQUENCE</scope>
</reference>
<protein>
    <submittedName>
        <fullName evidence="1">Uncharacterized protein</fullName>
    </submittedName>
</protein>
<proteinExistence type="predicted"/>
<evidence type="ECO:0000313" key="1">
    <source>
        <dbReference type="EMBL" id="JAH04688.1"/>
    </source>
</evidence>
<accession>A0A0E9PLH0</accession>
<reference evidence="1" key="1">
    <citation type="submission" date="2014-11" db="EMBL/GenBank/DDBJ databases">
        <authorList>
            <person name="Amaro Gonzalez C."/>
        </authorList>
    </citation>
    <scope>NUCLEOTIDE SEQUENCE</scope>
</reference>
<dbReference type="AlphaFoldDB" id="A0A0E9PLH0"/>
<name>A0A0E9PLH0_ANGAN</name>
<organism evidence="1">
    <name type="scientific">Anguilla anguilla</name>
    <name type="common">European freshwater eel</name>
    <name type="synonym">Muraena anguilla</name>
    <dbReference type="NCBI Taxonomy" id="7936"/>
    <lineage>
        <taxon>Eukaryota</taxon>
        <taxon>Metazoa</taxon>
        <taxon>Chordata</taxon>
        <taxon>Craniata</taxon>
        <taxon>Vertebrata</taxon>
        <taxon>Euteleostomi</taxon>
        <taxon>Actinopterygii</taxon>
        <taxon>Neopterygii</taxon>
        <taxon>Teleostei</taxon>
        <taxon>Anguilliformes</taxon>
        <taxon>Anguillidae</taxon>
        <taxon>Anguilla</taxon>
    </lineage>
</organism>
<sequence length="35" mass="3917">MMSQKAIERIMSGKSIASLVFILLQYDGSGKREDL</sequence>